<organism evidence="9 10">
    <name type="scientific">Eimeria tenella</name>
    <name type="common">Coccidian parasite</name>
    <dbReference type="NCBI Taxonomy" id="5802"/>
    <lineage>
        <taxon>Eukaryota</taxon>
        <taxon>Sar</taxon>
        <taxon>Alveolata</taxon>
        <taxon>Apicomplexa</taxon>
        <taxon>Conoidasida</taxon>
        <taxon>Coccidia</taxon>
        <taxon>Eucoccidiorida</taxon>
        <taxon>Eimeriorina</taxon>
        <taxon>Eimeriidae</taxon>
        <taxon>Eimeria</taxon>
    </lineage>
</organism>
<keyword evidence="3" id="KW-0547">Nucleotide-binding</keyword>
<keyword evidence="7" id="KW-0472">Membrane</keyword>
<keyword evidence="6" id="KW-1278">Translocase</keyword>
<dbReference type="GO" id="GO:0046872">
    <property type="term" value="F:metal ion binding"/>
    <property type="evidence" value="ECO:0007669"/>
    <property type="project" value="UniProtKB-KW"/>
</dbReference>
<dbReference type="PANTHER" id="PTHR45630:SF11">
    <property type="entry name" value="CATION-TRANSPORTING P-TYPE ATPASE N-TERMINAL DOMAIN-CONTAINING PROTEIN"/>
    <property type="match status" value="1"/>
</dbReference>
<gene>
    <name evidence="9" type="ORF">ETH_00043195</name>
</gene>
<dbReference type="Proteomes" id="UP000030747">
    <property type="component" value="Unassembled WGS sequence"/>
</dbReference>
<evidence type="ECO:0000256" key="1">
    <source>
        <dbReference type="ARBA" id="ARBA00004141"/>
    </source>
</evidence>
<dbReference type="PANTHER" id="PTHR45630">
    <property type="entry name" value="CATION-TRANSPORTING ATPASE-RELATED"/>
    <property type="match status" value="1"/>
</dbReference>
<dbReference type="RefSeq" id="XP_013235211.1">
    <property type="nucleotide sequence ID" value="XM_013379757.1"/>
</dbReference>
<evidence type="ECO:0000259" key="8">
    <source>
        <dbReference type="Pfam" id="PF00122"/>
    </source>
</evidence>
<evidence type="ECO:0000256" key="3">
    <source>
        <dbReference type="ARBA" id="ARBA00022741"/>
    </source>
</evidence>
<dbReference type="Gene3D" id="2.70.150.10">
    <property type="entry name" value="Calcium-transporting ATPase, cytoplasmic transduction domain A"/>
    <property type="match status" value="1"/>
</dbReference>
<dbReference type="InterPro" id="IPR006544">
    <property type="entry name" value="P-type_TPase_V"/>
</dbReference>
<keyword evidence="7" id="KW-0812">Transmembrane</keyword>
<dbReference type="VEuPathDB" id="ToxoDB:ETH_00043195"/>
<sequence>ELLDPVNLLQVFLLLNSLFWRSYISSSLWVLLGALAAIRKALLARRSQQHVRQLLLAANGQQVFVLRSKSVAKISSAGLVPGDVVLLQQGAACPADVLLLRGSAVVDQADFTGEAAPVEKVPLEAAAQQQTEAKGPQLLQGQTAAERLVAAHPHSLVHAGEPSE</sequence>
<dbReference type="InterPro" id="IPR008250">
    <property type="entry name" value="ATPase_P-typ_transduc_dom_A_sf"/>
</dbReference>
<proteinExistence type="predicted"/>
<dbReference type="EMBL" id="HG677123">
    <property type="protein sequence ID" value="CDJ44462.1"/>
    <property type="molecule type" value="Genomic_DNA"/>
</dbReference>
<evidence type="ECO:0000256" key="2">
    <source>
        <dbReference type="ARBA" id="ARBA00022723"/>
    </source>
</evidence>
<reference evidence="9" key="1">
    <citation type="submission" date="2013-10" db="EMBL/GenBank/DDBJ databases">
        <title>Genomic analysis of the causative agents of coccidiosis in chickens.</title>
        <authorList>
            <person name="Reid A.J."/>
            <person name="Blake D."/>
            <person name="Billington K."/>
            <person name="Browne H."/>
            <person name="Dunn M."/>
            <person name="Hung S."/>
            <person name="Kawahara F."/>
            <person name="Miranda-Saavedra D."/>
            <person name="Mourier T."/>
            <person name="Nagra H."/>
            <person name="Otto T.D."/>
            <person name="Rawlings N."/>
            <person name="Sanchez A."/>
            <person name="Sanders M."/>
            <person name="Subramaniam C."/>
            <person name="Tay Y."/>
            <person name="Dear P."/>
            <person name="Doerig C."/>
            <person name="Gruber A."/>
            <person name="Parkinson J."/>
            <person name="Shirley M."/>
            <person name="Wan K.L."/>
            <person name="Berriman M."/>
            <person name="Tomley F."/>
            <person name="Pain A."/>
        </authorList>
    </citation>
    <scope>NUCLEOTIDE SEQUENCE [LARGE SCALE GENOMIC DNA]</scope>
    <source>
        <strain evidence="9">Houghton</strain>
    </source>
</reference>
<keyword evidence="5" id="KW-0460">Magnesium</keyword>
<dbReference type="OrthoDB" id="289856at2759"/>
<dbReference type="GO" id="GO:0005524">
    <property type="term" value="F:ATP binding"/>
    <property type="evidence" value="ECO:0007669"/>
    <property type="project" value="UniProtKB-KW"/>
</dbReference>
<keyword evidence="2" id="KW-0479">Metal-binding</keyword>
<keyword evidence="10" id="KW-1185">Reference proteome</keyword>
<evidence type="ECO:0000256" key="6">
    <source>
        <dbReference type="ARBA" id="ARBA00022967"/>
    </source>
</evidence>
<protein>
    <submittedName>
        <fullName evidence="9">p-Type cation-transporting ATPase, putative</fullName>
    </submittedName>
</protein>
<dbReference type="GO" id="GO:0140358">
    <property type="term" value="F:P-type transmembrane transporter activity"/>
    <property type="evidence" value="ECO:0007669"/>
    <property type="project" value="InterPro"/>
</dbReference>
<dbReference type="InterPro" id="IPR059000">
    <property type="entry name" value="ATPase_P-type_domA"/>
</dbReference>
<reference evidence="9" key="2">
    <citation type="submission" date="2013-10" db="EMBL/GenBank/DDBJ databases">
        <authorList>
            <person name="Aslett M."/>
        </authorList>
    </citation>
    <scope>NUCLEOTIDE SEQUENCE [LARGE SCALE GENOMIC DNA]</scope>
    <source>
        <strain evidence="9">Houghton</strain>
    </source>
</reference>
<name>U6L263_EIMTE</name>
<keyword evidence="4" id="KW-0067">ATP-binding</keyword>
<comment type="subcellular location">
    <subcellularLocation>
        <location evidence="1">Membrane</location>
        <topology evidence="1">Multi-pass membrane protein</topology>
    </subcellularLocation>
</comment>
<feature type="transmembrane region" description="Helical" evidence="7">
    <location>
        <begin position="20"/>
        <end position="38"/>
    </location>
</feature>
<evidence type="ECO:0000313" key="9">
    <source>
        <dbReference type="EMBL" id="CDJ44462.1"/>
    </source>
</evidence>
<feature type="domain" description="P-type ATPase A" evidence="8">
    <location>
        <begin position="62"/>
        <end position="142"/>
    </location>
</feature>
<feature type="non-terminal residue" evidence="9">
    <location>
        <position position="1"/>
    </location>
</feature>
<evidence type="ECO:0000256" key="7">
    <source>
        <dbReference type="SAM" id="Phobius"/>
    </source>
</evidence>
<dbReference type="GO" id="GO:0019829">
    <property type="term" value="F:ATPase-coupled monoatomic cation transmembrane transporter activity"/>
    <property type="evidence" value="ECO:0007669"/>
    <property type="project" value="TreeGrafter"/>
</dbReference>
<dbReference type="GO" id="GO:0016020">
    <property type="term" value="C:membrane"/>
    <property type="evidence" value="ECO:0007669"/>
    <property type="project" value="UniProtKB-SubCell"/>
</dbReference>
<dbReference type="SUPFAM" id="SSF81653">
    <property type="entry name" value="Calcium ATPase, transduction domain A"/>
    <property type="match status" value="1"/>
</dbReference>
<dbReference type="Pfam" id="PF00122">
    <property type="entry name" value="E1-E2_ATPase"/>
    <property type="match status" value="1"/>
</dbReference>
<evidence type="ECO:0000313" key="10">
    <source>
        <dbReference type="Proteomes" id="UP000030747"/>
    </source>
</evidence>
<dbReference type="GeneID" id="25257678"/>
<dbReference type="AlphaFoldDB" id="U6L263"/>
<evidence type="ECO:0000256" key="4">
    <source>
        <dbReference type="ARBA" id="ARBA00022840"/>
    </source>
</evidence>
<keyword evidence="7" id="KW-1133">Transmembrane helix</keyword>
<accession>U6L263</accession>
<evidence type="ECO:0000256" key="5">
    <source>
        <dbReference type="ARBA" id="ARBA00022842"/>
    </source>
</evidence>